<keyword evidence="6 13" id="KW-0472">Membrane</keyword>
<evidence type="ECO:0000256" key="11">
    <source>
        <dbReference type="ARBA" id="ARBA00025736"/>
    </source>
</evidence>
<dbReference type="Ensembl" id="ENSACAT00000010669.3">
    <property type="protein sequence ID" value="ENSACAP00000010454.3"/>
    <property type="gene ID" value="ENSACAG00000010655.3"/>
</dbReference>
<dbReference type="GO" id="GO:0006954">
    <property type="term" value="P:inflammatory response"/>
    <property type="evidence" value="ECO:0000318"/>
    <property type="project" value="GO_Central"/>
</dbReference>
<evidence type="ECO:0000256" key="4">
    <source>
        <dbReference type="ARBA" id="ARBA00022989"/>
    </source>
</evidence>
<evidence type="ECO:0000256" key="10">
    <source>
        <dbReference type="ARBA" id="ARBA00023224"/>
    </source>
</evidence>
<dbReference type="PRINTS" id="PR00526">
    <property type="entry name" value="FMETLEUPHER"/>
</dbReference>
<feature type="transmembrane region" description="Helical" evidence="13">
    <location>
        <begin position="254"/>
        <end position="277"/>
    </location>
</feature>
<keyword evidence="8 12" id="KW-0675">Receptor</keyword>
<reference evidence="15" key="1">
    <citation type="submission" date="2009-12" db="EMBL/GenBank/DDBJ databases">
        <title>The Genome Sequence of Anolis carolinensis (Green Anole Lizard).</title>
        <authorList>
            <consortium name="The Genome Sequencing Platform"/>
            <person name="Di Palma F."/>
            <person name="Alfoldi J."/>
            <person name="Heiman D."/>
            <person name="Young S."/>
            <person name="Grabherr M."/>
            <person name="Johnson J."/>
            <person name="Lander E.S."/>
            <person name="Lindblad-Toh K."/>
        </authorList>
    </citation>
    <scope>NUCLEOTIDE SEQUENCE [LARGE SCALE GENOMIC DNA]</scope>
    <source>
        <strain evidence="15">JBL SC #1</strain>
    </source>
</reference>
<dbReference type="Gene3D" id="1.20.1070.10">
    <property type="entry name" value="Rhodopsin 7-helix transmembrane proteins"/>
    <property type="match status" value="1"/>
</dbReference>
<feature type="domain" description="G-protein coupled receptors family 1 profile" evidence="14">
    <location>
        <begin position="65"/>
        <end position="313"/>
    </location>
</feature>
<feature type="transmembrane region" description="Helical" evidence="13">
    <location>
        <begin position="297"/>
        <end position="316"/>
    </location>
</feature>
<evidence type="ECO:0000256" key="12">
    <source>
        <dbReference type="RuleBase" id="RU000688"/>
    </source>
</evidence>
<keyword evidence="4 13" id="KW-1133">Transmembrane helix</keyword>
<feature type="transmembrane region" description="Helical" evidence="13">
    <location>
        <begin position="162"/>
        <end position="184"/>
    </location>
</feature>
<keyword evidence="16" id="KW-1185">Reference proteome</keyword>
<accession>H9GGM3</accession>
<dbReference type="AlphaFoldDB" id="H9GGM3"/>
<dbReference type="PANTHER" id="PTHR24225:SF0">
    <property type="entry name" value="N-FORMYL PEPTIDE RECEPTOR 2"/>
    <property type="match status" value="1"/>
</dbReference>
<dbReference type="GO" id="GO:0004982">
    <property type="term" value="F:N-formyl peptide receptor activity"/>
    <property type="evidence" value="ECO:0000318"/>
    <property type="project" value="GO_Central"/>
</dbReference>
<dbReference type="GeneTree" id="ENSGT01020000230438"/>
<dbReference type="Pfam" id="PF00001">
    <property type="entry name" value="7tm_1"/>
    <property type="match status" value="1"/>
</dbReference>
<dbReference type="GO" id="GO:0007200">
    <property type="term" value="P:phospholipase C-activating G protein-coupled receptor signaling pathway"/>
    <property type="evidence" value="ECO:0000318"/>
    <property type="project" value="GO_Central"/>
</dbReference>
<proteinExistence type="inferred from homology"/>
<name>H9GGM3_ANOCA</name>
<evidence type="ECO:0000256" key="6">
    <source>
        <dbReference type="ARBA" id="ARBA00023136"/>
    </source>
</evidence>
<keyword evidence="9" id="KW-0325">Glycoprotein</keyword>
<evidence type="ECO:0000256" key="7">
    <source>
        <dbReference type="ARBA" id="ARBA00023157"/>
    </source>
</evidence>
<comment type="similarity">
    <text evidence="12">Belongs to the G-protein coupled receptor 1 family.</text>
</comment>
<reference evidence="15" key="3">
    <citation type="submission" date="2025-09" db="UniProtKB">
        <authorList>
            <consortium name="Ensembl"/>
        </authorList>
    </citation>
    <scope>IDENTIFICATION</scope>
</reference>
<dbReference type="SUPFAM" id="SSF81321">
    <property type="entry name" value="Family A G protein-coupled receptor-like"/>
    <property type="match status" value="1"/>
</dbReference>
<keyword evidence="5 12" id="KW-0297">G-protein coupled receptor</keyword>
<dbReference type="HOGENOM" id="CLU_009579_8_0_1"/>
<feature type="transmembrane region" description="Helical" evidence="13">
    <location>
        <begin position="121"/>
        <end position="142"/>
    </location>
</feature>
<evidence type="ECO:0000313" key="16">
    <source>
        <dbReference type="Proteomes" id="UP000001646"/>
    </source>
</evidence>
<comment type="similarity">
    <text evidence="11">Belongs to the chemokine-like receptor (CMKLR) family.</text>
</comment>
<evidence type="ECO:0000256" key="13">
    <source>
        <dbReference type="SAM" id="Phobius"/>
    </source>
</evidence>
<evidence type="ECO:0000256" key="5">
    <source>
        <dbReference type="ARBA" id="ARBA00023040"/>
    </source>
</evidence>
<dbReference type="PANTHER" id="PTHR24225">
    <property type="entry name" value="CHEMOTACTIC RECEPTOR"/>
    <property type="match status" value="1"/>
</dbReference>
<sequence>MDAFTSFPFNRNIEFPPSSYNDFYNFSWDGDWLSESNYNELHSTWVMKAISIAIYSVTLFWGAVGNGLVIFLTGFHLKKTVTTIWYLNLAVADFVFAICLSSEILYAVLDHWPLGRALCKLDMVVPFLNMFASVFFLTAISADRCVSVVHPVWALNNRTLRLASIVAAAIWVTALTFSLPYFIFRDTEHIWDGTIQCTYNFGSEDASSLWTHRSLVITELVVGFLIPFHIILGCYCAIVIKLRGKIFGRFSRSFKIIVAVVVAFFCCWFPYHLFAIFDVLEHDNFEMKIILDIGMPLAHSLVCLNSCLNPLLYAFIGPNCRQTDCRSFLSTFKGAFSENWVVSSFSSNRNSSSTSGVESSMV</sequence>
<evidence type="ECO:0000256" key="1">
    <source>
        <dbReference type="ARBA" id="ARBA00004651"/>
    </source>
</evidence>
<dbReference type="PROSITE" id="PS00237">
    <property type="entry name" value="G_PROTEIN_RECEP_F1_1"/>
    <property type="match status" value="1"/>
</dbReference>
<dbReference type="FunFam" id="1.20.1070.10:FF:000034">
    <property type="entry name" value="G-protein coupled receptor 1"/>
    <property type="match status" value="1"/>
</dbReference>
<dbReference type="GO" id="GO:0007204">
    <property type="term" value="P:positive regulation of cytosolic calcium ion concentration"/>
    <property type="evidence" value="ECO:0000318"/>
    <property type="project" value="GO_Central"/>
</dbReference>
<dbReference type="GO" id="GO:0004875">
    <property type="term" value="F:complement receptor activity"/>
    <property type="evidence" value="ECO:0000318"/>
    <property type="project" value="GO_Central"/>
</dbReference>
<keyword evidence="3 12" id="KW-0812">Transmembrane</keyword>
<evidence type="ECO:0000313" key="15">
    <source>
        <dbReference type="Ensembl" id="ENSACAP00000010454.3"/>
    </source>
</evidence>
<dbReference type="InterPro" id="IPR017452">
    <property type="entry name" value="GPCR_Rhodpsn_7TM"/>
</dbReference>
<evidence type="ECO:0000256" key="3">
    <source>
        <dbReference type="ARBA" id="ARBA00022692"/>
    </source>
</evidence>
<evidence type="ECO:0000256" key="8">
    <source>
        <dbReference type="ARBA" id="ARBA00023170"/>
    </source>
</evidence>
<dbReference type="PROSITE" id="PS50262">
    <property type="entry name" value="G_PROTEIN_RECEP_F1_2"/>
    <property type="match status" value="1"/>
</dbReference>
<reference evidence="15" key="2">
    <citation type="submission" date="2025-08" db="UniProtKB">
        <authorList>
            <consortium name="Ensembl"/>
        </authorList>
    </citation>
    <scope>IDENTIFICATION</scope>
</reference>
<dbReference type="GO" id="GO:0002430">
    <property type="term" value="P:complement receptor mediated signaling pathway"/>
    <property type="evidence" value="ECO:0000318"/>
    <property type="project" value="GO_Central"/>
</dbReference>
<organism evidence="15 16">
    <name type="scientific">Anolis carolinensis</name>
    <name type="common">Green anole</name>
    <name type="synonym">American chameleon</name>
    <dbReference type="NCBI Taxonomy" id="28377"/>
    <lineage>
        <taxon>Eukaryota</taxon>
        <taxon>Metazoa</taxon>
        <taxon>Chordata</taxon>
        <taxon>Craniata</taxon>
        <taxon>Vertebrata</taxon>
        <taxon>Euteleostomi</taxon>
        <taxon>Lepidosauria</taxon>
        <taxon>Squamata</taxon>
        <taxon>Bifurcata</taxon>
        <taxon>Unidentata</taxon>
        <taxon>Episquamata</taxon>
        <taxon>Toxicofera</taxon>
        <taxon>Iguania</taxon>
        <taxon>Dactyloidae</taxon>
        <taxon>Anolis</taxon>
    </lineage>
</organism>
<dbReference type="GO" id="GO:0005886">
    <property type="term" value="C:plasma membrane"/>
    <property type="evidence" value="ECO:0000318"/>
    <property type="project" value="GO_Central"/>
</dbReference>
<dbReference type="Proteomes" id="UP000001646">
    <property type="component" value="Unplaced"/>
</dbReference>
<dbReference type="eggNOG" id="KOG3656">
    <property type="taxonomic scope" value="Eukaryota"/>
</dbReference>
<evidence type="ECO:0000256" key="9">
    <source>
        <dbReference type="ARBA" id="ARBA00023180"/>
    </source>
</evidence>
<feature type="transmembrane region" description="Helical" evidence="13">
    <location>
        <begin position="84"/>
        <end position="109"/>
    </location>
</feature>
<dbReference type="InParanoid" id="H9GGM3"/>
<keyword evidence="7" id="KW-1015">Disulfide bond</keyword>
<feature type="transmembrane region" description="Helical" evidence="13">
    <location>
        <begin position="49"/>
        <end position="72"/>
    </location>
</feature>
<feature type="transmembrane region" description="Helical" evidence="13">
    <location>
        <begin position="220"/>
        <end position="242"/>
    </location>
</feature>
<protein>
    <recommendedName>
        <fullName evidence="14">G-protein coupled receptors family 1 profile domain-containing protein</fullName>
    </recommendedName>
</protein>
<comment type="subcellular location">
    <subcellularLocation>
        <location evidence="1">Cell membrane</location>
        <topology evidence="1">Multi-pass membrane protein</topology>
    </subcellularLocation>
</comment>
<dbReference type="PRINTS" id="PR00237">
    <property type="entry name" value="GPCRRHODOPSN"/>
</dbReference>
<dbReference type="InterPro" id="IPR000276">
    <property type="entry name" value="GPCR_Rhodpsn"/>
</dbReference>
<dbReference type="InterPro" id="IPR000826">
    <property type="entry name" value="Formyl_rcpt-rel"/>
</dbReference>
<evidence type="ECO:0000256" key="2">
    <source>
        <dbReference type="ARBA" id="ARBA00022475"/>
    </source>
</evidence>
<keyword evidence="2" id="KW-1003">Cell membrane</keyword>
<keyword evidence="10 12" id="KW-0807">Transducer</keyword>
<evidence type="ECO:0000259" key="14">
    <source>
        <dbReference type="PROSITE" id="PS50262"/>
    </source>
</evidence>